<feature type="transmembrane region" description="Helical" evidence="9">
    <location>
        <begin position="383"/>
        <end position="403"/>
    </location>
</feature>
<dbReference type="PRINTS" id="PR00220">
    <property type="entry name" value="SYNAPTOPHYSN"/>
</dbReference>
<name>A0A8B9DX84_ANSCY</name>
<evidence type="ECO:0000256" key="6">
    <source>
        <dbReference type="ARBA" id="ARBA00023180"/>
    </source>
</evidence>
<evidence type="ECO:0000256" key="4">
    <source>
        <dbReference type="ARBA" id="ARBA00022989"/>
    </source>
</evidence>
<evidence type="ECO:0000256" key="9">
    <source>
        <dbReference type="SAM" id="Phobius"/>
    </source>
</evidence>
<dbReference type="Proteomes" id="UP000694521">
    <property type="component" value="Unplaced"/>
</dbReference>
<feature type="domain" description="MARVEL" evidence="10">
    <location>
        <begin position="262"/>
        <end position="470"/>
    </location>
</feature>
<dbReference type="InterPro" id="IPR001285">
    <property type="entry name" value="Synaptophysin/porin"/>
</dbReference>
<accession>A0A8B9DX84</accession>
<dbReference type="Pfam" id="PF01284">
    <property type="entry name" value="MARVEL"/>
    <property type="match status" value="1"/>
</dbReference>
<evidence type="ECO:0000313" key="12">
    <source>
        <dbReference type="Proteomes" id="UP000694521"/>
    </source>
</evidence>
<evidence type="ECO:0000256" key="7">
    <source>
        <dbReference type="PROSITE-ProRule" id="PRU00581"/>
    </source>
</evidence>
<sequence length="526" mass="55611">MAPGLYFRAAGRAAFLQHGHAVGSSSGETEARGSSATWPAGPRPDTFGCLLPGGAGPRGLLPRCRPRSSGASTRGGTKPPLPLWLLRRMRPPHARAAQNGTRAESPRRANGSQGPAGAGQRGDVPCRRCAAQRGAAVGAPAPARKRPRQWRELPGVRGDLPVPMASGLAGRLPRRCHPQGRTGHGVPRWGCSRRPRPPPLPRFAPVSPPFCPRFAPRPVQAAARELAHAADSCGVAARPARRGRDSAPGGNPASCGVWGGPRGSVHPPTAAPLLQLFAIFAFGACGSFSGETGATVKCNGETKEMSAISVQFGYPFRLYQIPFEMPDCEGESETRTLHLVGDFSAPAEFFVTLGVFSFLYAMAALVLYLRFHSLYGENKKLPFVDFCVTVCFAFLWLVAAAAWGKGLSDVKAATRPSSLIAAMSVCQGQDVVCNAGATPAMGLANISVVRARSAGAAHTHVYMRAHVDAGTRIHLFAGPHTHTHGKPARARVHTGTHTQLHRAHVCTHARTAVPASPRAHTPTWDS</sequence>
<evidence type="ECO:0000313" key="11">
    <source>
        <dbReference type="Ensembl" id="ENSACDP00005012457.1"/>
    </source>
</evidence>
<keyword evidence="4 9" id="KW-1133">Transmembrane helix</keyword>
<evidence type="ECO:0000256" key="3">
    <source>
        <dbReference type="ARBA" id="ARBA00022692"/>
    </source>
</evidence>
<evidence type="ECO:0000256" key="1">
    <source>
        <dbReference type="ARBA" id="ARBA00004141"/>
    </source>
</evidence>
<feature type="compositionally biased region" description="Polar residues" evidence="8">
    <location>
        <begin position="23"/>
        <end position="37"/>
    </location>
</feature>
<evidence type="ECO:0000256" key="2">
    <source>
        <dbReference type="ARBA" id="ARBA00006476"/>
    </source>
</evidence>
<keyword evidence="5 7" id="KW-0472">Membrane</keyword>
<keyword evidence="3 7" id="KW-0812">Transmembrane</keyword>
<feature type="transmembrane region" description="Helical" evidence="9">
    <location>
        <begin position="349"/>
        <end position="371"/>
    </location>
</feature>
<evidence type="ECO:0000256" key="8">
    <source>
        <dbReference type="SAM" id="MobiDB-lite"/>
    </source>
</evidence>
<comment type="subcellular location">
    <subcellularLocation>
        <location evidence="1">Membrane</location>
        <topology evidence="1">Multi-pass membrane protein</topology>
    </subcellularLocation>
</comment>
<reference evidence="11" key="1">
    <citation type="submission" date="2025-08" db="UniProtKB">
        <authorList>
            <consortium name="Ensembl"/>
        </authorList>
    </citation>
    <scope>IDENTIFICATION</scope>
</reference>
<comment type="similarity">
    <text evidence="2">Belongs to the synaptophysin/synaptobrevin family.</text>
</comment>
<proteinExistence type="inferred from homology"/>
<dbReference type="GO" id="GO:0030672">
    <property type="term" value="C:synaptic vesicle membrane"/>
    <property type="evidence" value="ECO:0007669"/>
    <property type="project" value="TreeGrafter"/>
</dbReference>
<organism evidence="11 12">
    <name type="scientific">Anser cygnoides</name>
    <name type="common">Swan goose</name>
    <dbReference type="NCBI Taxonomy" id="8845"/>
    <lineage>
        <taxon>Eukaryota</taxon>
        <taxon>Metazoa</taxon>
        <taxon>Chordata</taxon>
        <taxon>Craniata</taxon>
        <taxon>Vertebrata</taxon>
        <taxon>Euteleostomi</taxon>
        <taxon>Archelosauria</taxon>
        <taxon>Archosauria</taxon>
        <taxon>Dinosauria</taxon>
        <taxon>Saurischia</taxon>
        <taxon>Theropoda</taxon>
        <taxon>Coelurosauria</taxon>
        <taxon>Aves</taxon>
        <taxon>Neognathae</taxon>
        <taxon>Galloanserae</taxon>
        <taxon>Anseriformes</taxon>
        <taxon>Anatidae</taxon>
        <taxon>Anserinae</taxon>
        <taxon>Anser</taxon>
    </lineage>
</organism>
<protein>
    <submittedName>
        <fullName evidence="11">Synaptophysin like 2</fullName>
    </submittedName>
</protein>
<dbReference type="PANTHER" id="PTHR10306:SF8">
    <property type="entry name" value="SYNAPTOPHYSIN-LIKE PROTEIN 2"/>
    <property type="match status" value="1"/>
</dbReference>
<feature type="region of interest" description="Disordered" evidence="8">
    <location>
        <begin position="21"/>
        <end position="124"/>
    </location>
</feature>
<dbReference type="Ensembl" id="ENSACDT00005015020.1">
    <property type="protein sequence ID" value="ENSACDP00005012457.1"/>
    <property type="gene ID" value="ENSACDG00005009174.1"/>
</dbReference>
<evidence type="ECO:0000256" key="5">
    <source>
        <dbReference type="ARBA" id="ARBA00023136"/>
    </source>
</evidence>
<keyword evidence="6" id="KW-0325">Glycoprotein</keyword>
<dbReference type="AlphaFoldDB" id="A0A8B9DX84"/>
<feature type="region of interest" description="Disordered" evidence="8">
    <location>
        <begin position="170"/>
        <end position="193"/>
    </location>
</feature>
<reference evidence="11" key="2">
    <citation type="submission" date="2025-09" db="UniProtKB">
        <authorList>
            <consortium name="Ensembl"/>
        </authorList>
    </citation>
    <scope>IDENTIFICATION</scope>
</reference>
<dbReference type="PANTHER" id="PTHR10306">
    <property type="entry name" value="SYNAPTOPHYSIN"/>
    <property type="match status" value="1"/>
</dbReference>
<dbReference type="InterPro" id="IPR008253">
    <property type="entry name" value="Marvel"/>
</dbReference>
<dbReference type="PROSITE" id="PS51225">
    <property type="entry name" value="MARVEL"/>
    <property type="match status" value="1"/>
</dbReference>
<evidence type="ECO:0000259" key="10">
    <source>
        <dbReference type="PROSITE" id="PS51225"/>
    </source>
</evidence>
<keyword evidence="12" id="KW-1185">Reference proteome</keyword>